<keyword evidence="5 10" id="KW-0443">Lipid metabolism</keyword>
<dbReference type="InterPro" id="IPR003664">
    <property type="entry name" value="FA_synthesis"/>
</dbReference>
<dbReference type="InterPro" id="IPR012281">
    <property type="entry name" value="Phospholipid_synth_PlsX-like"/>
</dbReference>
<keyword evidence="3 10" id="KW-0444">Lipid biosynthesis</keyword>
<dbReference type="STRING" id="290052.ASU35_06690"/>
<dbReference type="GO" id="GO:0005737">
    <property type="term" value="C:cytoplasm"/>
    <property type="evidence" value="ECO:0007669"/>
    <property type="project" value="UniProtKB-SubCell"/>
</dbReference>
<evidence type="ECO:0000256" key="6">
    <source>
        <dbReference type="ARBA" id="ARBA00023209"/>
    </source>
</evidence>
<comment type="caution">
    <text evidence="11">The sequence shown here is derived from an EMBL/GenBank/DDBJ whole genome shotgun (WGS) entry which is preliminary data.</text>
</comment>
<keyword evidence="11" id="KW-0012">Acyltransferase</keyword>
<evidence type="ECO:0000256" key="10">
    <source>
        <dbReference type="HAMAP-Rule" id="MF_00019"/>
    </source>
</evidence>
<dbReference type="NCBIfam" id="TIGR00182">
    <property type="entry name" value="plsX"/>
    <property type="match status" value="1"/>
</dbReference>
<comment type="subunit">
    <text evidence="9 10">Homodimer. Probably interacts with PlsY.</text>
</comment>
<dbReference type="UniPathway" id="UPA00085"/>
<evidence type="ECO:0000313" key="11">
    <source>
        <dbReference type="EMBL" id="KSV60089.1"/>
    </source>
</evidence>
<comment type="pathway">
    <text evidence="10">Lipid metabolism; phospholipid metabolism.</text>
</comment>
<dbReference type="EMBL" id="LNAM01000046">
    <property type="protein sequence ID" value="KSV60089.1"/>
    <property type="molecule type" value="Genomic_DNA"/>
</dbReference>
<dbReference type="OrthoDB" id="9806408at2"/>
<dbReference type="PIRSF" id="PIRSF002465">
    <property type="entry name" value="Phsphlp_syn_PlsX"/>
    <property type="match status" value="1"/>
</dbReference>
<keyword evidence="4 10" id="KW-0808">Transferase</keyword>
<gene>
    <name evidence="10" type="primary">plsX</name>
    <name evidence="11" type="ORF">ASU35_06690</name>
</gene>
<name>A0A0V8QJ09_9FIRM</name>
<comment type="subcellular location">
    <subcellularLocation>
        <location evidence="10">Cytoplasm</location>
    </subcellularLocation>
    <text evidence="10">Associated with the membrane possibly through PlsY.</text>
</comment>
<dbReference type="SUPFAM" id="SSF53659">
    <property type="entry name" value="Isocitrate/Isopropylmalate dehydrogenase-like"/>
    <property type="match status" value="1"/>
</dbReference>
<comment type="catalytic activity">
    <reaction evidence="1 10">
        <text>a fatty acyl-[ACP] + phosphate = an acyl phosphate + holo-[ACP]</text>
        <dbReference type="Rhea" id="RHEA:42292"/>
        <dbReference type="Rhea" id="RHEA-COMP:9685"/>
        <dbReference type="Rhea" id="RHEA-COMP:14125"/>
        <dbReference type="ChEBI" id="CHEBI:43474"/>
        <dbReference type="ChEBI" id="CHEBI:59918"/>
        <dbReference type="ChEBI" id="CHEBI:64479"/>
        <dbReference type="ChEBI" id="CHEBI:138651"/>
        <dbReference type="EC" id="2.3.1.274"/>
    </reaction>
</comment>
<keyword evidence="2 10" id="KW-0963">Cytoplasm</keyword>
<dbReference type="GO" id="GO:0043811">
    <property type="term" value="F:phosphate:acyl-[acyl carrier protein] acyltransferase activity"/>
    <property type="evidence" value="ECO:0007669"/>
    <property type="project" value="UniProtKB-UniRule"/>
</dbReference>
<organism evidence="11 12">
    <name type="scientific">Acetivibrio ethanolgignens</name>
    <dbReference type="NCBI Taxonomy" id="290052"/>
    <lineage>
        <taxon>Bacteria</taxon>
        <taxon>Bacillati</taxon>
        <taxon>Bacillota</taxon>
        <taxon>Clostridia</taxon>
        <taxon>Eubacteriales</taxon>
        <taxon>Oscillospiraceae</taxon>
        <taxon>Acetivibrio</taxon>
    </lineage>
</organism>
<dbReference type="Proteomes" id="UP000054874">
    <property type="component" value="Unassembled WGS sequence"/>
</dbReference>
<evidence type="ECO:0000256" key="3">
    <source>
        <dbReference type="ARBA" id="ARBA00022516"/>
    </source>
</evidence>
<comment type="similarity">
    <text evidence="10">Belongs to the PlsX family.</text>
</comment>
<evidence type="ECO:0000256" key="7">
    <source>
        <dbReference type="ARBA" id="ARBA00023264"/>
    </source>
</evidence>
<dbReference type="Gene3D" id="3.40.718.10">
    <property type="entry name" value="Isopropylmalate Dehydrogenase"/>
    <property type="match status" value="1"/>
</dbReference>
<dbReference type="PANTHER" id="PTHR30100">
    <property type="entry name" value="FATTY ACID/PHOSPHOLIPID SYNTHESIS PROTEIN PLSX"/>
    <property type="match status" value="1"/>
</dbReference>
<sequence>MEEFVKVAVDAMGGDNAPEEIVKGAVEAVKDCDKIKIILVGQEKVVKDTLSHYEYPADRISVVHAEEVITNDEAPVMAIRRKKESSIVVAMNLVKKGEADAFVSAGSTGAILVGGQLIVGRIRGIERPPLAPLIPTLSGVSLLIDCGANVDARSSHLVQFAKMGSVYMEHVMGVRNPRVAIVNIGAEEEKGNMLVKETYPLLKNCNEINFVGSIEARDIPYGKADVIVCEAFVGNVILKLYEGVGSAMMTKIKDGLMSTLRSKFGAVLIKPALKKTLKSFDASEYGGAPMLGLNGLVIKTHGSSKSIEVKNSIIQSVAFKEQQINEKIKNNVVNNE</sequence>
<keyword evidence="6 10" id="KW-0594">Phospholipid biosynthesis</keyword>
<evidence type="ECO:0000256" key="8">
    <source>
        <dbReference type="ARBA" id="ARBA00024069"/>
    </source>
</evidence>
<evidence type="ECO:0000256" key="9">
    <source>
        <dbReference type="ARBA" id="ARBA00046608"/>
    </source>
</evidence>
<dbReference type="GO" id="GO:0006633">
    <property type="term" value="P:fatty acid biosynthetic process"/>
    <property type="evidence" value="ECO:0007669"/>
    <property type="project" value="UniProtKB-UniRule"/>
</dbReference>
<reference evidence="11 12" key="1">
    <citation type="submission" date="2015-11" db="EMBL/GenBank/DDBJ databases">
        <title>Butyribacter intestini gen. nov., sp. nov., a butyric acid-producing bacterium of the family Lachnospiraceae isolated from the human faeces.</title>
        <authorList>
            <person name="Zou Y."/>
            <person name="Xue W."/>
            <person name="Luo G."/>
            <person name="Lv M."/>
        </authorList>
    </citation>
    <scope>NUCLEOTIDE SEQUENCE [LARGE SCALE GENOMIC DNA]</scope>
    <source>
        <strain evidence="11 12">ACET-33324</strain>
    </source>
</reference>
<evidence type="ECO:0000256" key="2">
    <source>
        <dbReference type="ARBA" id="ARBA00022490"/>
    </source>
</evidence>
<comment type="function">
    <text evidence="10">Catalyzes the reversible formation of acyl-phosphate (acyl-PO(4)) from acyl-[acyl-carrier-protein] (acyl-ACP). This enzyme utilizes acyl-ACP as fatty acyl donor, but not acyl-CoA.</text>
</comment>
<evidence type="ECO:0000313" key="12">
    <source>
        <dbReference type="Proteomes" id="UP000054874"/>
    </source>
</evidence>
<dbReference type="HAMAP" id="MF_00019">
    <property type="entry name" value="PlsX"/>
    <property type="match status" value="1"/>
</dbReference>
<dbReference type="PANTHER" id="PTHR30100:SF1">
    <property type="entry name" value="PHOSPHATE ACYLTRANSFERASE"/>
    <property type="match status" value="1"/>
</dbReference>
<proteinExistence type="inferred from homology"/>
<dbReference type="EC" id="2.3.1.274" evidence="8 10"/>
<evidence type="ECO:0000256" key="5">
    <source>
        <dbReference type="ARBA" id="ARBA00023098"/>
    </source>
</evidence>
<evidence type="ECO:0000256" key="4">
    <source>
        <dbReference type="ARBA" id="ARBA00022679"/>
    </source>
</evidence>
<dbReference type="Pfam" id="PF02504">
    <property type="entry name" value="FA_synthesis"/>
    <property type="match status" value="1"/>
</dbReference>
<keyword evidence="12" id="KW-1185">Reference proteome</keyword>
<accession>A0A0V8QJ09</accession>
<dbReference type="AlphaFoldDB" id="A0A0V8QJ09"/>
<protein>
    <recommendedName>
        <fullName evidence="8 10">Phosphate acyltransferase</fullName>
        <ecNumber evidence="8 10">2.3.1.274</ecNumber>
    </recommendedName>
    <alternativeName>
        <fullName evidence="10">Acyl-ACP phosphotransacylase</fullName>
    </alternativeName>
    <alternativeName>
        <fullName evidence="10">Acyl-[acyl-carrier-protein]--phosphate acyltransferase</fullName>
    </alternativeName>
    <alternativeName>
        <fullName evidence="10">Phosphate-acyl-ACP acyltransferase</fullName>
    </alternativeName>
</protein>
<dbReference type="RefSeq" id="WP_058351669.1">
    <property type="nucleotide sequence ID" value="NZ_CABMMD010000046.1"/>
</dbReference>
<keyword evidence="7 10" id="KW-1208">Phospholipid metabolism</keyword>
<dbReference type="GO" id="GO:0008654">
    <property type="term" value="P:phospholipid biosynthetic process"/>
    <property type="evidence" value="ECO:0007669"/>
    <property type="project" value="UniProtKB-KW"/>
</dbReference>
<evidence type="ECO:0000256" key="1">
    <source>
        <dbReference type="ARBA" id="ARBA00001232"/>
    </source>
</evidence>